<reference evidence="4 5" key="1">
    <citation type="submission" date="2020-08" db="EMBL/GenBank/DDBJ databases">
        <title>Cohnella phylogeny.</title>
        <authorList>
            <person name="Dunlap C."/>
        </authorList>
    </citation>
    <scope>NUCLEOTIDE SEQUENCE [LARGE SCALE GENOMIC DNA]</scope>
    <source>
        <strain evidence="4 5">DSM 25239</strain>
    </source>
</reference>
<dbReference type="InterPro" id="IPR052514">
    <property type="entry name" value="SAM-dependent_MTase"/>
</dbReference>
<dbReference type="SUPFAM" id="SSF53335">
    <property type="entry name" value="S-adenosyl-L-methionine-dependent methyltransferases"/>
    <property type="match status" value="1"/>
</dbReference>
<dbReference type="EMBL" id="JACJVR010000110">
    <property type="protein sequence ID" value="MBB6694972.1"/>
    <property type="molecule type" value="Genomic_DNA"/>
</dbReference>
<dbReference type="AlphaFoldDB" id="A0A841U5S0"/>
<dbReference type="InterPro" id="IPR011990">
    <property type="entry name" value="TPR-like_helical_dom_sf"/>
</dbReference>
<dbReference type="GO" id="GO:0032259">
    <property type="term" value="P:methylation"/>
    <property type="evidence" value="ECO:0007669"/>
    <property type="project" value="UniProtKB-KW"/>
</dbReference>
<protein>
    <submittedName>
        <fullName evidence="4">FkbM family methyltransferase</fullName>
    </submittedName>
</protein>
<evidence type="ECO:0000313" key="5">
    <source>
        <dbReference type="Proteomes" id="UP000553776"/>
    </source>
</evidence>
<dbReference type="Gene3D" id="1.25.40.10">
    <property type="entry name" value="Tetratricopeptide repeat domain"/>
    <property type="match status" value="1"/>
</dbReference>
<evidence type="ECO:0000259" key="1">
    <source>
        <dbReference type="Pfam" id="PF00534"/>
    </source>
</evidence>
<dbReference type="PANTHER" id="PTHR34203">
    <property type="entry name" value="METHYLTRANSFERASE, FKBM FAMILY PROTEIN"/>
    <property type="match status" value="1"/>
</dbReference>
<name>A0A841U5S0_9BACL</name>
<dbReference type="InterPro" id="IPR029063">
    <property type="entry name" value="SAM-dependent_MTases_sf"/>
</dbReference>
<organism evidence="4 5">
    <name type="scientific">Cohnella xylanilytica</name>
    <dbReference type="NCBI Taxonomy" id="557555"/>
    <lineage>
        <taxon>Bacteria</taxon>
        <taxon>Bacillati</taxon>
        <taxon>Bacillota</taxon>
        <taxon>Bacilli</taxon>
        <taxon>Bacillales</taxon>
        <taxon>Paenibacillaceae</taxon>
        <taxon>Cohnella</taxon>
    </lineage>
</organism>
<gene>
    <name evidence="4" type="ORF">H7B90_26615</name>
</gene>
<dbReference type="GO" id="GO:0016757">
    <property type="term" value="F:glycosyltransferase activity"/>
    <property type="evidence" value="ECO:0007669"/>
    <property type="project" value="InterPro"/>
</dbReference>
<keyword evidence="5" id="KW-1185">Reference proteome</keyword>
<dbReference type="Gene3D" id="3.40.50.150">
    <property type="entry name" value="Vaccinia Virus protein VP39"/>
    <property type="match status" value="1"/>
</dbReference>
<comment type="caution">
    <text evidence="4">The sequence shown here is derived from an EMBL/GenBank/DDBJ whole genome shotgun (WGS) entry which is preliminary data.</text>
</comment>
<dbReference type="InterPro" id="IPR006342">
    <property type="entry name" value="FkbM_mtfrase"/>
</dbReference>
<dbReference type="SUPFAM" id="SSF53756">
    <property type="entry name" value="UDP-Glycosyltransferase/glycogen phosphorylase"/>
    <property type="match status" value="1"/>
</dbReference>
<dbReference type="Gene3D" id="3.40.50.2000">
    <property type="entry name" value="Glycogen Phosphorylase B"/>
    <property type="match status" value="2"/>
</dbReference>
<feature type="domain" description="Methyltransferase FkbM" evidence="2">
    <location>
        <begin position="566"/>
        <end position="729"/>
    </location>
</feature>
<keyword evidence="4" id="KW-0808">Transferase</keyword>
<feature type="domain" description="Glycosyltransferase subfamily 4-like N-terminal" evidence="3">
    <location>
        <begin position="34"/>
        <end position="128"/>
    </location>
</feature>
<evidence type="ECO:0000259" key="3">
    <source>
        <dbReference type="Pfam" id="PF13439"/>
    </source>
</evidence>
<dbReference type="Pfam" id="PF00534">
    <property type="entry name" value="Glycos_transf_1"/>
    <property type="match status" value="1"/>
</dbReference>
<accession>A0A841U5S0</accession>
<dbReference type="NCBIfam" id="TIGR01444">
    <property type="entry name" value="fkbM_fam"/>
    <property type="match status" value="1"/>
</dbReference>
<sequence>MTPEYGRPFGGASPGSIRIVQVAPDHLTVPPTGYGGIERVVYDLTESLVERGFDVYLYALPGSRTSAKLIPYEHSTPNPQEILRFVERTLPEGTAVVHDHTHKSIIGLARLPVPTLCTIHGTYRNTVDRPVYLSRRALDYTGGGKGTYVFNGINLNDYPLRKEKKPYLLYMGLVIPYKGVVHAIDAAEAAGKELILAGPVGDASYFEREIAPRLRANPRLKYVGPKGGEERTKLFGEAEALLFPTSLEEPFGLVMAEAMACGTPVLAFPNGSVPEVLAGFPELICSDSREMAAKISRGRYPDPEALREYVASRFTRDEMAERYLELYSVAAAEEPGPGSYSEEEWTHKREYERLKTEGKFAEALDACERWLECPDAPPVRRVHACESAAELCGQIGDSDKELRMAVRSFEFGLPRAELVCRIGHLLMKKEDWKQAAYWFDEATRLPKPDDYGLFYNESCWSWLPHVQLCVCYSRMGLLDLAKRHNDAALSIAPNNSYALHNDRWLAAVLPAKERVVELPNDAGGTFRMMLKLPGLIEEFILKQRGWEPRLASLLSRFAVPGSLFVDIGANIGYHSLYVASSKPDVACLCFEPHPELAGQLETNRALNVFGRMRIHPVAVGDSEGRVRFQMNRAGSYNRGLSFVEGDQTVTDDFEPTEVEIVALDRYLREDDRSNVSVMKIDTQGHERQAIEGALDTIRTSRPVIVFEWHESPPSQRLTELFDLLEGYEFFKAHPDTGEIRRLDEADPPDFRQDYVCVPAGRMADWEAYRIHSS</sequence>
<dbReference type="PANTHER" id="PTHR34203:SF15">
    <property type="entry name" value="SLL1173 PROTEIN"/>
    <property type="match status" value="1"/>
</dbReference>
<dbReference type="Proteomes" id="UP000553776">
    <property type="component" value="Unassembled WGS sequence"/>
</dbReference>
<dbReference type="InterPro" id="IPR001296">
    <property type="entry name" value="Glyco_trans_1"/>
</dbReference>
<proteinExistence type="predicted"/>
<dbReference type="Pfam" id="PF13439">
    <property type="entry name" value="Glyco_transf_4"/>
    <property type="match status" value="1"/>
</dbReference>
<dbReference type="RefSeq" id="WP_185138932.1">
    <property type="nucleotide sequence ID" value="NZ_JACJVR010000110.1"/>
</dbReference>
<feature type="domain" description="Glycosyl transferase family 1" evidence="1">
    <location>
        <begin position="161"/>
        <end position="278"/>
    </location>
</feature>
<evidence type="ECO:0000259" key="2">
    <source>
        <dbReference type="Pfam" id="PF05050"/>
    </source>
</evidence>
<dbReference type="Pfam" id="PF05050">
    <property type="entry name" value="Methyltransf_21"/>
    <property type="match status" value="1"/>
</dbReference>
<evidence type="ECO:0000313" key="4">
    <source>
        <dbReference type="EMBL" id="MBB6694972.1"/>
    </source>
</evidence>
<keyword evidence="4" id="KW-0489">Methyltransferase</keyword>
<dbReference type="SUPFAM" id="SSF48452">
    <property type="entry name" value="TPR-like"/>
    <property type="match status" value="1"/>
</dbReference>
<dbReference type="InterPro" id="IPR028098">
    <property type="entry name" value="Glyco_trans_4-like_N"/>
</dbReference>
<dbReference type="GO" id="GO:0008168">
    <property type="term" value="F:methyltransferase activity"/>
    <property type="evidence" value="ECO:0007669"/>
    <property type="project" value="UniProtKB-KW"/>
</dbReference>